<reference evidence="2 3" key="1">
    <citation type="journal article" date="2015" name="Genome Biol. Evol.">
        <title>Comparative Genomics of a Bacterivorous Green Alga Reveals Evolutionary Causalities and Consequences of Phago-Mixotrophic Mode of Nutrition.</title>
        <authorList>
            <person name="Burns J.A."/>
            <person name="Paasch A."/>
            <person name="Narechania A."/>
            <person name="Kim E."/>
        </authorList>
    </citation>
    <scope>NUCLEOTIDE SEQUENCE [LARGE SCALE GENOMIC DNA]</scope>
    <source>
        <strain evidence="2 3">PLY_AMNH</strain>
    </source>
</reference>
<dbReference type="PANTHER" id="PTHR11319:SF35">
    <property type="entry name" value="OUTER MEMBRANE PROTEIN PMPC-RELATED"/>
    <property type="match status" value="1"/>
</dbReference>
<keyword evidence="1" id="KW-0472">Membrane</keyword>
<evidence type="ECO:0000313" key="3">
    <source>
        <dbReference type="Proteomes" id="UP001190700"/>
    </source>
</evidence>
<feature type="transmembrane region" description="Helical" evidence="1">
    <location>
        <begin position="799"/>
        <end position="824"/>
    </location>
</feature>
<keyword evidence="3" id="KW-1185">Reference proteome</keyword>
<dbReference type="EMBL" id="LGRX02034361">
    <property type="protein sequence ID" value="KAK3238004.1"/>
    <property type="molecule type" value="Genomic_DNA"/>
</dbReference>
<feature type="transmembrane region" description="Helical" evidence="1">
    <location>
        <begin position="866"/>
        <end position="890"/>
    </location>
</feature>
<feature type="transmembrane region" description="Helical" evidence="1">
    <location>
        <begin position="421"/>
        <end position="441"/>
    </location>
</feature>
<evidence type="ECO:0000313" key="2">
    <source>
        <dbReference type="EMBL" id="KAK3238004.1"/>
    </source>
</evidence>
<name>A0AAE0BL60_9CHLO</name>
<sequence>MGGTWLWGACQVEPVQSEETSNENVAHNISVRVKDAYGETVTSDQTTVVELVFVEPSVCSMQQGSERLLVVDGVANFPGDFGLVLRGNPGLQCQVKFKSDLGGAPHSEGLVSNITVVPLRYCRSGEELNGEVPWQYCTACSPGLLSLDNSSSCLSCAKTLDCPHDASECAVECPGRDQYVVCQGAYVAPQAQHCGSDTACFLARVRSCQDPRACTTNGGASSCGIGEAGNAGRAGQGAQDAASLQVCNEAYAGNKSAMCGGTLRVVCADGHFATTYPGFPVGCERCGSRKDALLYISVGAVAYSLMITMIGILVLMSWRSFSKDSQKTNLRDSVYTSSVHLRDTKNAVTLVVGYFQVVGQMLTIYDEDILPHDLPLVTFFKAANILNLDFTYMSTWECFSYHFLPHDNFRDRRHYSFIRSFLHSLTLPWGVCVLFLGLYYICCLRRQQKERAERLRSEKFMSREKLLEAKRAAKAAGLEWRSNMKTTCMAAALFIMMFVHPAVSTQMFQIFNCIPLYFDSPSLEVQHWLRQDSSQECFTYVWNAAAALAVLNIICFVLGFPLVVFCFMYYLRLFHQARLPRKEAEKCIDLVKQGCWIPSRAEDAAALRVHKTFFFQLGSDDPSAMFSGVKRFLRRFSQTAISVRYLISPVSEDSVPRSSLSISGTEAARQASRHWRKKAAASRLNVVDLFMLTSTFAPMSEDDEDEATPTEPGRSAGSADGLIRKRMRLKDGRVIDDVHCRRRVELGRYGQINSVPITRLDAIANRKVLGQFYDEFYDRVYFWQCYEILRRMLQTGMVVVVNMLLGDYMALTYGLTISAFSIVLHQRYCPYKHVALDDLQMTILVNQFGIQMMLLMMVLEPESKQLIGLVGLVMQVITLSVSMTLFFPAFRPLFKDLYNILDRRSQIRQEFMETEETVVRRRERIRRIQGGPRTSEDLLSNHENTSGVTLTAFDNPTYTMHEPEVVSAEKNEVELLLVEAAAATAQPRAEAAEPSQESARLNAACIAYTQEEWGEIAYAEDS</sequence>
<feature type="transmembrane region" description="Helical" evidence="1">
    <location>
        <begin position="292"/>
        <end position="318"/>
    </location>
</feature>
<accession>A0AAE0BL60</accession>
<dbReference type="AlphaFoldDB" id="A0AAE0BL60"/>
<evidence type="ECO:0000256" key="1">
    <source>
        <dbReference type="SAM" id="Phobius"/>
    </source>
</evidence>
<keyword evidence="1" id="KW-0812">Transmembrane</keyword>
<proteinExistence type="predicted"/>
<dbReference type="PANTHER" id="PTHR11319">
    <property type="entry name" value="G PROTEIN-COUPLED RECEPTOR-RELATED"/>
    <property type="match status" value="1"/>
</dbReference>
<protein>
    <recommendedName>
        <fullName evidence="4">TRP C-terminal domain-containing protein</fullName>
    </recommendedName>
</protein>
<keyword evidence="1" id="KW-1133">Transmembrane helix</keyword>
<organism evidence="2 3">
    <name type="scientific">Cymbomonas tetramitiformis</name>
    <dbReference type="NCBI Taxonomy" id="36881"/>
    <lineage>
        <taxon>Eukaryota</taxon>
        <taxon>Viridiplantae</taxon>
        <taxon>Chlorophyta</taxon>
        <taxon>Pyramimonadophyceae</taxon>
        <taxon>Pyramimonadales</taxon>
        <taxon>Pyramimonadaceae</taxon>
        <taxon>Cymbomonas</taxon>
    </lineage>
</organism>
<evidence type="ECO:0008006" key="4">
    <source>
        <dbReference type="Google" id="ProtNLM"/>
    </source>
</evidence>
<feature type="transmembrane region" description="Helical" evidence="1">
    <location>
        <begin position="491"/>
        <end position="518"/>
    </location>
</feature>
<dbReference type="Proteomes" id="UP001190700">
    <property type="component" value="Unassembled WGS sequence"/>
</dbReference>
<comment type="caution">
    <text evidence="2">The sequence shown here is derived from an EMBL/GenBank/DDBJ whole genome shotgun (WGS) entry which is preliminary data.</text>
</comment>
<gene>
    <name evidence="2" type="ORF">CYMTET_51955</name>
</gene>
<feature type="transmembrane region" description="Helical" evidence="1">
    <location>
        <begin position="538"/>
        <end position="571"/>
    </location>
</feature>
<feature type="transmembrane region" description="Helical" evidence="1">
    <location>
        <begin position="839"/>
        <end position="859"/>
    </location>
</feature>